<dbReference type="Proteomes" id="UP000077469">
    <property type="component" value="Chromosome"/>
</dbReference>
<dbReference type="KEGG" id="phy:AJ81_09865"/>
<gene>
    <name evidence="2" type="ORF">AJ81_09865</name>
</gene>
<dbReference type="RefSeq" id="WP_031502557.1">
    <property type="nucleotide sequence ID" value="NC_022795.1"/>
</dbReference>
<proteinExistence type="predicted"/>
<dbReference type="AlphaFoldDB" id="A0A0X1KTB4"/>
<evidence type="ECO:0000259" key="1">
    <source>
        <dbReference type="Pfam" id="PF02887"/>
    </source>
</evidence>
<organism evidence="2 3">
    <name type="scientific">Pseudothermotoga hypogea DSM 11164 = NBRC 106472</name>
    <dbReference type="NCBI Taxonomy" id="1123384"/>
    <lineage>
        <taxon>Bacteria</taxon>
        <taxon>Thermotogati</taxon>
        <taxon>Thermotogota</taxon>
        <taxon>Thermotogae</taxon>
        <taxon>Thermotogales</taxon>
        <taxon>Thermotogaceae</taxon>
        <taxon>Pseudothermotoga</taxon>
    </lineage>
</organism>
<evidence type="ECO:0000313" key="2">
    <source>
        <dbReference type="EMBL" id="AJC74432.1"/>
    </source>
</evidence>
<feature type="domain" description="Pyruvate kinase C-terminal" evidence="1">
    <location>
        <begin position="13"/>
        <end position="161"/>
    </location>
</feature>
<dbReference type="OrthoDB" id="9782984at2"/>
<protein>
    <recommendedName>
        <fullName evidence="1">Pyruvate kinase C-terminal domain-containing protein</fullName>
    </recommendedName>
</protein>
<dbReference type="Gene3D" id="3.40.1380.20">
    <property type="entry name" value="Pyruvate kinase, C-terminal domain"/>
    <property type="match status" value="1"/>
</dbReference>
<dbReference type="InterPro" id="IPR015074">
    <property type="entry name" value="DUF1867"/>
</dbReference>
<dbReference type="InterPro" id="IPR015795">
    <property type="entry name" value="Pyrv_Knase_C"/>
</dbReference>
<dbReference type="SUPFAM" id="SSF52935">
    <property type="entry name" value="PK C-terminal domain-like"/>
    <property type="match status" value="1"/>
</dbReference>
<dbReference type="PIRSF" id="PIRSF016138">
    <property type="entry name" value="UCP016138"/>
    <property type="match status" value="1"/>
</dbReference>
<dbReference type="Pfam" id="PF02887">
    <property type="entry name" value="PK_C"/>
    <property type="match status" value="1"/>
</dbReference>
<accession>A0A0X1KTB4</accession>
<dbReference type="STRING" id="1123384.AJ81_09865"/>
<dbReference type="EMBL" id="CP007141">
    <property type="protein sequence ID" value="AJC74432.1"/>
    <property type="molecule type" value="Genomic_DNA"/>
</dbReference>
<name>A0A0X1KTB4_9THEM</name>
<dbReference type="InterPro" id="IPR036918">
    <property type="entry name" value="Pyrv_Knase_C_sf"/>
</dbReference>
<dbReference type="PATRIC" id="fig|1123384.7.peg.1980"/>
<keyword evidence="3" id="KW-1185">Reference proteome</keyword>
<dbReference type="PaxDb" id="1123384-AJ81_09865"/>
<sequence length="186" mass="20247">MILFKTEGEVNTESTLKIAIEEALKTESKKLLIASSRGYSAEKALSMVPEGIKLIVVTHHVGFKEPNCDEFSADVKKRLIEAGHIVHTATHALSSVERAFRRKYGDIHAAEIVADALRLISQGFKVCVEISLMAADAGLVRCDEWVVVCGGSSRGLDTAVVIRPANSSRLFDLKIGKILCMSSEYA</sequence>
<evidence type="ECO:0000313" key="3">
    <source>
        <dbReference type="Proteomes" id="UP000077469"/>
    </source>
</evidence>
<reference evidence="2 3" key="1">
    <citation type="submission" date="2014-01" db="EMBL/GenBank/DDBJ databases">
        <title>Genome sequencing of Thermotog hypogea.</title>
        <authorList>
            <person name="Zhang X."/>
            <person name="Alvare G."/>
            <person name="Fristensky B."/>
            <person name="Chen L."/>
            <person name="Suen T."/>
            <person name="Chen Q."/>
            <person name="Ma K."/>
        </authorList>
    </citation>
    <scope>NUCLEOTIDE SEQUENCE [LARGE SCALE GENOMIC DNA]</scope>
    <source>
        <strain evidence="2 3">DSM 11164</strain>
    </source>
</reference>